<protein>
    <recommendedName>
        <fullName evidence="3">Ribosome maturation factor RimP</fullName>
    </recommendedName>
</protein>
<dbReference type="SUPFAM" id="SSF74942">
    <property type="entry name" value="YhbC-like, C-terminal domain"/>
    <property type="match status" value="1"/>
</dbReference>
<keyword evidence="7" id="KW-1185">Reference proteome</keyword>
<reference evidence="6 7" key="1">
    <citation type="submission" date="2020-08" db="EMBL/GenBank/DDBJ databases">
        <authorList>
            <person name="Liu C."/>
            <person name="Sun Q."/>
        </authorList>
    </citation>
    <scope>NUCLEOTIDE SEQUENCE [LARGE SCALE GENOMIC DNA]</scope>
    <source>
        <strain evidence="6 7">NSJ-38</strain>
    </source>
</reference>
<dbReference type="AlphaFoldDB" id="A0A7G9G8D8"/>
<dbReference type="FunFam" id="3.30.300.70:FF:000001">
    <property type="entry name" value="Ribosome maturation factor RimP"/>
    <property type="match status" value="1"/>
</dbReference>
<dbReference type="PANTHER" id="PTHR33867">
    <property type="entry name" value="RIBOSOME MATURATION FACTOR RIMP"/>
    <property type="match status" value="1"/>
</dbReference>
<comment type="function">
    <text evidence="3">Required for maturation of 30S ribosomal subunits.</text>
</comment>
<dbReference type="Pfam" id="PF17384">
    <property type="entry name" value="DUF150_C"/>
    <property type="match status" value="1"/>
</dbReference>
<organism evidence="6 7">
    <name type="scientific">Qiania dongpingensis</name>
    <dbReference type="NCBI Taxonomy" id="2763669"/>
    <lineage>
        <taxon>Bacteria</taxon>
        <taxon>Bacillati</taxon>
        <taxon>Bacillota</taxon>
        <taxon>Clostridia</taxon>
        <taxon>Lachnospirales</taxon>
        <taxon>Lachnospiraceae</taxon>
        <taxon>Qiania</taxon>
    </lineage>
</organism>
<dbReference type="GO" id="GO:0005829">
    <property type="term" value="C:cytosol"/>
    <property type="evidence" value="ECO:0007669"/>
    <property type="project" value="TreeGrafter"/>
</dbReference>
<proteinExistence type="inferred from homology"/>
<dbReference type="InterPro" id="IPR036847">
    <property type="entry name" value="RimP_C_sf"/>
</dbReference>
<dbReference type="EMBL" id="CP060634">
    <property type="protein sequence ID" value="QNM07070.1"/>
    <property type="molecule type" value="Genomic_DNA"/>
</dbReference>
<feature type="domain" description="Ribosome maturation factor RimP N-terminal" evidence="4">
    <location>
        <begin position="16"/>
        <end position="85"/>
    </location>
</feature>
<evidence type="ECO:0000256" key="2">
    <source>
        <dbReference type="ARBA" id="ARBA00022517"/>
    </source>
</evidence>
<comment type="similarity">
    <text evidence="3">Belongs to the RimP family.</text>
</comment>
<dbReference type="PANTHER" id="PTHR33867:SF1">
    <property type="entry name" value="RIBOSOME MATURATION FACTOR RIMP"/>
    <property type="match status" value="1"/>
</dbReference>
<dbReference type="InterPro" id="IPR003728">
    <property type="entry name" value="Ribosome_maturation_RimP"/>
</dbReference>
<gene>
    <name evidence="3" type="primary">rimP</name>
    <name evidence="6" type="ORF">H9Q78_12700</name>
</gene>
<dbReference type="GO" id="GO:0006412">
    <property type="term" value="P:translation"/>
    <property type="evidence" value="ECO:0007669"/>
    <property type="project" value="TreeGrafter"/>
</dbReference>
<dbReference type="Proteomes" id="UP000515823">
    <property type="component" value="Chromosome"/>
</dbReference>
<dbReference type="Gene3D" id="3.30.300.70">
    <property type="entry name" value="RimP-like superfamily, N-terminal"/>
    <property type="match status" value="1"/>
</dbReference>
<dbReference type="GO" id="GO:0000028">
    <property type="term" value="P:ribosomal small subunit assembly"/>
    <property type="evidence" value="ECO:0007669"/>
    <property type="project" value="TreeGrafter"/>
</dbReference>
<dbReference type="InterPro" id="IPR028989">
    <property type="entry name" value="RimP_N"/>
</dbReference>
<dbReference type="RefSeq" id="WP_249304828.1">
    <property type="nucleotide sequence ID" value="NZ_CP060634.1"/>
</dbReference>
<dbReference type="Gene3D" id="2.30.30.180">
    <property type="entry name" value="Ribosome maturation factor RimP, C-terminal domain"/>
    <property type="match status" value="1"/>
</dbReference>
<dbReference type="Pfam" id="PF02576">
    <property type="entry name" value="RimP_N"/>
    <property type="match status" value="1"/>
</dbReference>
<dbReference type="InterPro" id="IPR035956">
    <property type="entry name" value="RimP_N_sf"/>
</dbReference>
<dbReference type="HAMAP" id="MF_01077">
    <property type="entry name" value="RimP"/>
    <property type="match status" value="1"/>
</dbReference>
<dbReference type="KEGG" id="qdo:H9Q78_12700"/>
<comment type="subcellular location">
    <subcellularLocation>
        <location evidence="3">Cytoplasm</location>
    </subcellularLocation>
</comment>
<evidence type="ECO:0000256" key="1">
    <source>
        <dbReference type="ARBA" id="ARBA00022490"/>
    </source>
</evidence>
<feature type="domain" description="Ribosome maturation factor RimP C-terminal" evidence="5">
    <location>
        <begin position="89"/>
        <end position="155"/>
    </location>
</feature>
<evidence type="ECO:0000256" key="3">
    <source>
        <dbReference type="HAMAP-Rule" id="MF_01077"/>
    </source>
</evidence>
<dbReference type="InterPro" id="IPR028998">
    <property type="entry name" value="RimP_C"/>
</dbReference>
<keyword evidence="2 3" id="KW-0690">Ribosome biogenesis</keyword>
<dbReference type="SUPFAM" id="SSF75420">
    <property type="entry name" value="YhbC-like, N-terminal domain"/>
    <property type="match status" value="1"/>
</dbReference>
<dbReference type="CDD" id="cd01734">
    <property type="entry name" value="YlxS_C"/>
    <property type="match status" value="1"/>
</dbReference>
<evidence type="ECO:0000259" key="4">
    <source>
        <dbReference type="Pfam" id="PF02576"/>
    </source>
</evidence>
<evidence type="ECO:0000313" key="6">
    <source>
        <dbReference type="EMBL" id="QNM07070.1"/>
    </source>
</evidence>
<accession>A0A7G9G8D8</accession>
<evidence type="ECO:0000259" key="5">
    <source>
        <dbReference type="Pfam" id="PF17384"/>
    </source>
</evidence>
<sequence length="156" mass="17956">MTRKEDIEKRTEELLLPIVESHQFELVDVEFVKEGGNRFLRAYIDKPGGIAVDDCETVSRALSDILDREDYIADSYILEVSSPGLGRPLKKEKDFARSIGEEVEIRLYRPFHKEKEFIGILISYDDHSVTIEKEDGESIVFERTDIALIRLAFDFG</sequence>
<name>A0A7G9G8D8_9FIRM</name>
<evidence type="ECO:0000313" key="7">
    <source>
        <dbReference type="Proteomes" id="UP000515823"/>
    </source>
</evidence>
<keyword evidence="1 3" id="KW-0963">Cytoplasm</keyword>